<feature type="chain" id="PRO_5002207320" evidence="6">
    <location>
        <begin position="22"/>
        <end position="263"/>
    </location>
</feature>
<evidence type="ECO:0000256" key="1">
    <source>
        <dbReference type="ARBA" id="ARBA00004141"/>
    </source>
</evidence>
<evidence type="ECO:0000256" key="4">
    <source>
        <dbReference type="ARBA" id="ARBA00023136"/>
    </source>
</evidence>
<dbReference type="GO" id="GO:0051285">
    <property type="term" value="C:cell cortex of cell tip"/>
    <property type="evidence" value="ECO:0007669"/>
    <property type="project" value="TreeGrafter"/>
</dbReference>
<dbReference type="GeneID" id="34685026"/>
<dbReference type="PANTHER" id="PTHR28019:SF2">
    <property type="entry name" value="CELL MEMBRANE PROTEIN YLR413W-RELATED"/>
    <property type="match status" value="1"/>
</dbReference>
<dbReference type="OrthoDB" id="4480814at2759"/>
<comment type="subcellular location">
    <subcellularLocation>
        <location evidence="1">Membrane</location>
        <topology evidence="1">Multi-pass membrane protein</topology>
    </subcellularLocation>
</comment>
<dbReference type="InterPro" id="IPR009571">
    <property type="entry name" value="SUR7/Rim9-like_fungi"/>
</dbReference>
<dbReference type="InterPro" id="IPR052413">
    <property type="entry name" value="SUR7_domain"/>
</dbReference>
<dbReference type="EMBL" id="LN736362">
    <property type="protein sequence ID" value="CEP61597.1"/>
    <property type="molecule type" value="Genomic_DNA"/>
</dbReference>
<keyword evidence="3 5" id="KW-1133">Transmembrane helix</keyword>
<dbReference type="PANTHER" id="PTHR28019">
    <property type="entry name" value="CELL MEMBRANE PROTEIN YLR413W-RELATED"/>
    <property type="match status" value="1"/>
</dbReference>
<evidence type="ECO:0000256" key="6">
    <source>
        <dbReference type="SAM" id="SignalP"/>
    </source>
</evidence>
<name>A0A0C7MP13_9SACH</name>
<dbReference type="GO" id="GO:0031505">
    <property type="term" value="P:fungal-type cell wall organization"/>
    <property type="evidence" value="ECO:0007669"/>
    <property type="project" value="EnsemblFungi"/>
</dbReference>
<feature type="transmembrane region" description="Helical" evidence="5">
    <location>
        <begin position="181"/>
        <end position="204"/>
    </location>
</feature>
<dbReference type="Proteomes" id="UP000054304">
    <property type="component" value="Unassembled WGS sequence"/>
</dbReference>
<evidence type="ECO:0000313" key="7">
    <source>
        <dbReference type="EMBL" id="CEP61597.1"/>
    </source>
</evidence>
<feature type="transmembrane region" description="Helical" evidence="5">
    <location>
        <begin position="224"/>
        <end position="246"/>
    </location>
</feature>
<gene>
    <name evidence="7" type="ORF">LALA0_S03e06502g</name>
</gene>
<keyword evidence="6" id="KW-0732">Signal</keyword>
<proteinExistence type="predicted"/>
<feature type="transmembrane region" description="Helical" evidence="5">
    <location>
        <begin position="147"/>
        <end position="169"/>
    </location>
</feature>
<keyword evidence="8" id="KW-1185">Reference proteome</keyword>
<keyword evidence="4 5" id="KW-0472">Membrane</keyword>
<dbReference type="GO" id="GO:0005886">
    <property type="term" value="C:plasma membrane"/>
    <property type="evidence" value="ECO:0007669"/>
    <property type="project" value="EnsemblFungi"/>
</dbReference>
<keyword evidence="2 5" id="KW-0812">Transmembrane</keyword>
<dbReference type="PROSITE" id="PS01346">
    <property type="entry name" value="CLAUDIN"/>
    <property type="match status" value="1"/>
</dbReference>
<dbReference type="AlphaFoldDB" id="A0A0C7MP13"/>
<dbReference type="HOGENOM" id="CLU_1147965_0_0_1"/>
<evidence type="ECO:0000256" key="2">
    <source>
        <dbReference type="ARBA" id="ARBA00022692"/>
    </source>
</evidence>
<organism evidence="7 8">
    <name type="scientific">Lachancea lanzarotensis</name>
    <dbReference type="NCBI Taxonomy" id="1245769"/>
    <lineage>
        <taxon>Eukaryota</taxon>
        <taxon>Fungi</taxon>
        <taxon>Dikarya</taxon>
        <taxon>Ascomycota</taxon>
        <taxon>Saccharomycotina</taxon>
        <taxon>Saccharomycetes</taxon>
        <taxon>Saccharomycetales</taxon>
        <taxon>Saccharomycetaceae</taxon>
        <taxon>Lachancea</taxon>
    </lineage>
</organism>
<dbReference type="RefSeq" id="XP_022627831.1">
    <property type="nucleotide sequence ID" value="XM_022773348.1"/>
</dbReference>
<evidence type="ECO:0000313" key="8">
    <source>
        <dbReference type="Proteomes" id="UP000054304"/>
    </source>
</evidence>
<protein>
    <submittedName>
        <fullName evidence="7">LALA0S03e06502g1_1</fullName>
    </submittedName>
</protein>
<dbReference type="Pfam" id="PF06687">
    <property type="entry name" value="SUR7"/>
    <property type="match status" value="1"/>
</dbReference>
<feature type="signal peptide" evidence="6">
    <location>
        <begin position="1"/>
        <end position="21"/>
    </location>
</feature>
<sequence>MVNCISLFCAAFLSFAALILACVACAGSTKNYYPINNIFEAQLDLSKLDVTKVLPELPQSLSSFDTLGLPSYVNVGLWSYCVADSAKKVTSCTSPSGIQQFDLQQVIKDNIDNNQVAQLISSLAQIALPEKLQDNMTYYNNLVKCSFITLLIGIIASGLNIIANLLRWVLHFAFVTWVSRFLSVIAFLGLIVSAGTSTGTYVYIKNALQSNYDTYGVKMSLGLNFYAVLWASVAAALLNLIFLSAVKSRRYSYMRPIEEKPLV</sequence>
<evidence type="ECO:0000256" key="3">
    <source>
        <dbReference type="ARBA" id="ARBA00022989"/>
    </source>
</evidence>
<reference evidence="7 8" key="1">
    <citation type="submission" date="2014-12" db="EMBL/GenBank/DDBJ databases">
        <authorList>
            <person name="Neuveglise Cecile"/>
        </authorList>
    </citation>
    <scope>NUCLEOTIDE SEQUENCE [LARGE SCALE GENOMIC DNA]</scope>
    <source>
        <strain evidence="7 8">CBS 12615</strain>
    </source>
</reference>
<evidence type="ECO:0000256" key="5">
    <source>
        <dbReference type="SAM" id="Phobius"/>
    </source>
</evidence>
<dbReference type="InterPro" id="IPR017974">
    <property type="entry name" value="Claudin_CS"/>
</dbReference>
<accession>A0A0C7MP13</accession>